<dbReference type="Proteomes" id="UP000256269">
    <property type="component" value="Unassembled WGS sequence"/>
</dbReference>
<keyword evidence="1" id="KW-1133">Transmembrane helix</keyword>
<gene>
    <name evidence="2" type="ORF">BCF44_112299</name>
</gene>
<dbReference type="EMBL" id="QUNO01000012">
    <property type="protein sequence ID" value="REH41215.1"/>
    <property type="molecule type" value="Genomic_DNA"/>
</dbReference>
<evidence type="ECO:0000313" key="3">
    <source>
        <dbReference type="Proteomes" id="UP000256269"/>
    </source>
</evidence>
<feature type="transmembrane region" description="Helical" evidence="1">
    <location>
        <begin position="37"/>
        <end position="70"/>
    </location>
</feature>
<protein>
    <submittedName>
        <fullName evidence="2">Uncharacterized protein</fullName>
    </submittedName>
</protein>
<organism evidence="2 3">
    <name type="scientific">Kutzneria buriramensis</name>
    <dbReference type="NCBI Taxonomy" id="1045776"/>
    <lineage>
        <taxon>Bacteria</taxon>
        <taxon>Bacillati</taxon>
        <taxon>Actinomycetota</taxon>
        <taxon>Actinomycetes</taxon>
        <taxon>Pseudonocardiales</taxon>
        <taxon>Pseudonocardiaceae</taxon>
        <taxon>Kutzneria</taxon>
    </lineage>
</organism>
<name>A0A3E0HB03_9PSEU</name>
<dbReference type="AlphaFoldDB" id="A0A3E0HB03"/>
<keyword evidence="1" id="KW-0812">Transmembrane</keyword>
<evidence type="ECO:0000256" key="1">
    <source>
        <dbReference type="SAM" id="Phobius"/>
    </source>
</evidence>
<evidence type="ECO:0000313" key="2">
    <source>
        <dbReference type="EMBL" id="REH41215.1"/>
    </source>
</evidence>
<dbReference type="OrthoDB" id="3668122at2"/>
<proteinExistence type="predicted"/>
<comment type="caution">
    <text evidence="2">The sequence shown here is derived from an EMBL/GenBank/DDBJ whole genome shotgun (WGS) entry which is preliminary data.</text>
</comment>
<keyword evidence="3" id="KW-1185">Reference proteome</keyword>
<accession>A0A3E0HB03</accession>
<dbReference type="RefSeq" id="WP_116178376.1">
    <property type="nucleotide sequence ID" value="NZ_CP144375.1"/>
</dbReference>
<sequence>MATAKDDALPDELVLPARFDAPPPITHSRVPVWLRVVGALALVLVAGWLPLWLVLIGAAAALGATGVSLIRNDGNREPRRNELISLVAHREPQRRVYAQMRWYSPGGPAMPEISVAAEQGGHVDQLFGVPDGIDFGGLRVDGEPAPAILLGDVDHGRHGVLVLDGCEQVLPLSLPYQPKGRKFLRPRQFGHVFQAPGPTAPVLTGLRLRGKAGFATKWLQDGPDWTDVRLLPVRGDWTRVVLADPDEGTLLAHARLPWAARRLATRPLAALVAVRQKWRMDPEAPGNVEILLYGADWPAVVLTRVSGRLR</sequence>
<keyword evidence="1" id="KW-0472">Membrane</keyword>
<reference evidence="2 3" key="1">
    <citation type="submission" date="2018-08" db="EMBL/GenBank/DDBJ databases">
        <title>Genomic Encyclopedia of Archaeal and Bacterial Type Strains, Phase II (KMG-II): from individual species to whole genera.</title>
        <authorList>
            <person name="Goeker M."/>
        </authorList>
    </citation>
    <scope>NUCLEOTIDE SEQUENCE [LARGE SCALE GENOMIC DNA]</scope>
    <source>
        <strain evidence="2 3">DSM 45791</strain>
    </source>
</reference>